<dbReference type="SMART" id="SM00283">
    <property type="entry name" value="MA"/>
    <property type="match status" value="1"/>
</dbReference>
<dbReference type="InterPro" id="IPR004089">
    <property type="entry name" value="MCPsignal_dom"/>
</dbReference>
<comment type="similarity">
    <text evidence="5">Belongs to the methyl-accepting chemotaxis (MCP) protein family.</text>
</comment>
<dbReference type="SMART" id="SM00304">
    <property type="entry name" value="HAMP"/>
    <property type="match status" value="1"/>
</dbReference>
<keyword evidence="4 6" id="KW-0807">Transducer</keyword>
<dbReference type="PANTHER" id="PTHR32089">
    <property type="entry name" value="METHYL-ACCEPTING CHEMOTAXIS PROTEIN MCPB"/>
    <property type="match status" value="1"/>
</dbReference>
<evidence type="ECO:0000256" key="6">
    <source>
        <dbReference type="PROSITE-ProRule" id="PRU00284"/>
    </source>
</evidence>
<evidence type="ECO:0000313" key="11">
    <source>
        <dbReference type="Proteomes" id="UP001377337"/>
    </source>
</evidence>
<dbReference type="InterPro" id="IPR003660">
    <property type="entry name" value="HAMP_dom"/>
</dbReference>
<dbReference type="CDD" id="cd06225">
    <property type="entry name" value="HAMP"/>
    <property type="match status" value="1"/>
</dbReference>
<dbReference type="PROSITE" id="PS50111">
    <property type="entry name" value="CHEMOTAXIS_TRANSDUC_2"/>
    <property type="match status" value="1"/>
</dbReference>
<dbReference type="Pfam" id="PF00015">
    <property type="entry name" value="MCPsignal"/>
    <property type="match status" value="1"/>
</dbReference>
<feature type="transmembrane region" description="Helical" evidence="7">
    <location>
        <begin position="186"/>
        <end position="206"/>
    </location>
</feature>
<proteinExistence type="inferred from homology"/>
<evidence type="ECO:0000259" key="8">
    <source>
        <dbReference type="PROSITE" id="PS50111"/>
    </source>
</evidence>
<dbReference type="RefSeq" id="WP_338780718.1">
    <property type="nucleotide sequence ID" value="NZ_CP147407.1"/>
</dbReference>
<dbReference type="PANTHER" id="PTHR32089:SF114">
    <property type="entry name" value="METHYL-ACCEPTING CHEMOTAXIS PROTEIN MCPB"/>
    <property type="match status" value="1"/>
</dbReference>
<keyword evidence="11" id="KW-1185">Reference proteome</keyword>
<evidence type="ECO:0000256" key="2">
    <source>
        <dbReference type="ARBA" id="ARBA00022475"/>
    </source>
</evidence>
<accession>A0ABZ2NJT4</accession>
<protein>
    <submittedName>
        <fullName evidence="10">Methyl-accepting chemotaxis protein</fullName>
    </submittedName>
</protein>
<reference evidence="10 11" key="1">
    <citation type="submission" date="2024-02" db="EMBL/GenBank/DDBJ databases">
        <title>Seven novel Bacillus-like species.</title>
        <authorList>
            <person name="Liu G."/>
        </authorList>
    </citation>
    <scope>NUCLEOTIDE SEQUENCE [LARGE SCALE GENOMIC DNA]</scope>
    <source>
        <strain evidence="10 11">FJAT-52054</strain>
    </source>
</reference>
<gene>
    <name evidence="10" type="ORF">WCV65_05620</name>
</gene>
<keyword evidence="7" id="KW-0812">Transmembrane</keyword>
<dbReference type="Gene3D" id="1.10.287.950">
    <property type="entry name" value="Methyl-accepting chemotaxis protein"/>
    <property type="match status" value="1"/>
</dbReference>
<keyword evidence="7" id="KW-1133">Transmembrane helix</keyword>
<evidence type="ECO:0000256" key="4">
    <source>
        <dbReference type="ARBA" id="ARBA00023224"/>
    </source>
</evidence>
<sequence>MKRVNLNPKKSLQVQLFLNFIIPFIIMGVLVFGFVKYLTDYIINEHVLPQFDQILEINGESLAGSINETAVNKAIENPAQNGELVRFLDTFIEGKEGIEYVYVLTKQNNKDYIVGLNGSGDAMVESPFTPSQEEAFTSGKTVLTDIYEDKWGSHKSYFIPLENSNAIIGVDMSTNFIEKLQTAINFFQLIFLAASITLGGILAFFFGRRLIKPIQLLLASMNKISNGDLTESISVKRQDEIGRLAQNFEEMRKSLVTIIRSVKTNSSQINENSLELVQSFDELVDAASQIAAGTGEEAKAAEVQALHIEKISQGISLMSDKIQSVSNETNAIGHFTKHTGEIAEKGSSQIADIAKQINRIQENSDISQERLGLLKEKVYQINQDIKLIKDVADQTNLLSLNASIEAARAGDAGKGFSVVAHEVQKLAGQTEGTVKTIDSILREITDHCIQMVTSNNEDNQEIQKGVQLITVSGELFGQIFEAVNTLTNQVDSMVESVDDITKASTESSQSVHEIAAISEERVATIEEISASSHQQSTTVGQLKEKNRELQEMAHSLSELVEKFTVQ</sequence>
<evidence type="ECO:0000256" key="5">
    <source>
        <dbReference type="ARBA" id="ARBA00029447"/>
    </source>
</evidence>
<comment type="subcellular location">
    <subcellularLocation>
        <location evidence="1">Cell membrane</location>
    </subcellularLocation>
</comment>
<evidence type="ECO:0000256" key="1">
    <source>
        <dbReference type="ARBA" id="ARBA00004236"/>
    </source>
</evidence>
<feature type="domain" description="Methyl-accepting transducer" evidence="8">
    <location>
        <begin position="279"/>
        <end position="529"/>
    </location>
</feature>
<dbReference type="Gene3D" id="6.10.340.10">
    <property type="match status" value="1"/>
</dbReference>
<feature type="transmembrane region" description="Helical" evidence="7">
    <location>
        <begin position="12"/>
        <end position="35"/>
    </location>
</feature>
<name>A0ABZ2NJT4_9BACI</name>
<evidence type="ECO:0000256" key="3">
    <source>
        <dbReference type="ARBA" id="ARBA00023136"/>
    </source>
</evidence>
<evidence type="ECO:0000259" key="9">
    <source>
        <dbReference type="PROSITE" id="PS50885"/>
    </source>
</evidence>
<dbReference type="SUPFAM" id="SSF58104">
    <property type="entry name" value="Methyl-accepting chemotaxis protein (MCP) signaling domain"/>
    <property type="match status" value="1"/>
</dbReference>
<dbReference type="PROSITE" id="PS50885">
    <property type="entry name" value="HAMP"/>
    <property type="match status" value="1"/>
</dbReference>
<feature type="domain" description="HAMP" evidence="9">
    <location>
        <begin position="208"/>
        <end position="260"/>
    </location>
</feature>
<evidence type="ECO:0000256" key="7">
    <source>
        <dbReference type="SAM" id="Phobius"/>
    </source>
</evidence>
<dbReference type="EMBL" id="CP147407">
    <property type="protein sequence ID" value="WXB97956.1"/>
    <property type="molecule type" value="Genomic_DNA"/>
</dbReference>
<evidence type="ECO:0000313" key="10">
    <source>
        <dbReference type="EMBL" id="WXB97956.1"/>
    </source>
</evidence>
<keyword evidence="2" id="KW-1003">Cell membrane</keyword>
<dbReference type="Proteomes" id="UP001377337">
    <property type="component" value="Chromosome"/>
</dbReference>
<keyword evidence="3 7" id="KW-0472">Membrane</keyword>
<dbReference type="Pfam" id="PF00672">
    <property type="entry name" value="HAMP"/>
    <property type="match status" value="1"/>
</dbReference>
<organism evidence="10 11">
    <name type="scientific">Metabacillus sediminis</name>
    <dbReference type="NCBI Taxonomy" id="3117746"/>
    <lineage>
        <taxon>Bacteria</taxon>
        <taxon>Bacillati</taxon>
        <taxon>Bacillota</taxon>
        <taxon>Bacilli</taxon>
        <taxon>Bacillales</taxon>
        <taxon>Bacillaceae</taxon>
        <taxon>Metabacillus</taxon>
    </lineage>
</organism>